<organism evidence="4 5">
    <name type="scientific">Cercophora scortea</name>
    <dbReference type="NCBI Taxonomy" id="314031"/>
    <lineage>
        <taxon>Eukaryota</taxon>
        <taxon>Fungi</taxon>
        <taxon>Dikarya</taxon>
        <taxon>Ascomycota</taxon>
        <taxon>Pezizomycotina</taxon>
        <taxon>Sordariomycetes</taxon>
        <taxon>Sordariomycetidae</taxon>
        <taxon>Sordariales</taxon>
        <taxon>Lasiosphaeriaceae</taxon>
        <taxon>Cercophora</taxon>
    </lineage>
</organism>
<dbReference type="GO" id="GO:0003677">
    <property type="term" value="F:DNA binding"/>
    <property type="evidence" value="ECO:0007669"/>
    <property type="project" value="InterPro"/>
</dbReference>
<feature type="domain" description="Telomeric single stranded DNA binding POT1/Cdc13" evidence="3">
    <location>
        <begin position="1622"/>
        <end position="1759"/>
    </location>
</feature>
<gene>
    <name evidence="4" type="ORF">B0T19DRAFT_441247</name>
</gene>
<feature type="region of interest" description="Disordered" evidence="2">
    <location>
        <begin position="547"/>
        <end position="781"/>
    </location>
</feature>
<comment type="caution">
    <text evidence="4">The sequence shown here is derived from an EMBL/GenBank/DDBJ whole genome shotgun (WGS) entry which is preliminary data.</text>
</comment>
<feature type="region of interest" description="Disordered" evidence="2">
    <location>
        <begin position="1133"/>
        <end position="1153"/>
    </location>
</feature>
<feature type="region of interest" description="Disordered" evidence="2">
    <location>
        <begin position="1300"/>
        <end position="1562"/>
    </location>
</feature>
<feature type="compositionally biased region" description="Acidic residues" evidence="2">
    <location>
        <begin position="927"/>
        <end position="979"/>
    </location>
</feature>
<dbReference type="CDD" id="cd04497">
    <property type="entry name" value="hPOT1_OB1_like"/>
    <property type="match status" value="1"/>
</dbReference>
<name>A0AAE0IMR2_9PEZI</name>
<keyword evidence="5" id="KW-1185">Reference proteome</keyword>
<feature type="compositionally biased region" description="Basic and acidic residues" evidence="2">
    <location>
        <begin position="1425"/>
        <end position="1434"/>
    </location>
</feature>
<feature type="compositionally biased region" description="Polar residues" evidence="2">
    <location>
        <begin position="1493"/>
        <end position="1513"/>
    </location>
</feature>
<dbReference type="SUPFAM" id="SSF50249">
    <property type="entry name" value="Nucleic acid-binding proteins"/>
    <property type="match status" value="1"/>
</dbReference>
<dbReference type="InterPro" id="IPR011564">
    <property type="entry name" value="Telomer_end-bd_POT1/Cdc13"/>
</dbReference>
<feature type="compositionally biased region" description="Polar residues" evidence="2">
    <location>
        <begin position="1544"/>
        <end position="1553"/>
    </location>
</feature>
<keyword evidence="1" id="KW-0945">Host-virus interaction</keyword>
<dbReference type="SMART" id="SM00976">
    <property type="entry name" value="Telo_bind"/>
    <property type="match status" value="1"/>
</dbReference>
<feature type="compositionally biased region" description="Basic and acidic residues" evidence="2">
    <location>
        <begin position="575"/>
        <end position="598"/>
    </location>
</feature>
<feature type="compositionally biased region" description="Basic and acidic residues" evidence="2">
    <location>
        <begin position="1373"/>
        <end position="1392"/>
    </location>
</feature>
<reference evidence="4" key="2">
    <citation type="submission" date="2023-06" db="EMBL/GenBank/DDBJ databases">
        <authorList>
            <consortium name="Lawrence Berkeley National Laboratory"/>
            <person name="Haridas S."/>
            <person name="Hensen N."/>
            <person name="Bonometti L."/>
            <person name="Westerberg I."/>
            <person name="Brannstrom I.O."/>
            <person name="Guillou S."/>
            <person name="Cros-Aarteil S."/>
            <person name="Calhoun S."/>
            <person name="Kuo A."/>
            <person name="Mondo S."/>
            <person name="Pangilinan J."/>
            <person name="Riley R."/>
            <person name="Labutti K."/>
            <person name="Andreopoulos B."/>
            <person name="Lipzen A."/>
            <person name="Chen C."/>
            <person name="Yanf M."/>
            <person name="Daum C."/>
            <person name="Ng V."/>
            <person name="Clum A."/>
            <person name="Steindorff A."/>
            <person name="Ohm R."/>
            <person name="Martin F."/>
            <person name="Silar P."/>
            <person name="Natvig D."/>
            <person name="Lalanne C."/>
            <person name="Gautier V."/>
            <person name="Ament-Velasquez S.L."/>
            <person name="Kruys A."/>
            <person name="Hutchinson M.I."/>
            <person name="Powell A.J."/>
            <person name="Barry K."/>
            <person name="Miller A.N."/>
            <person name="Grigoriev I.V."/>
            <person name="Debuchy R."/>
            <person name="Gladieux P."/>
            <person name="Thoren M.H."/>
            <person name="Johannesson H."/>
        </authorList>
    </citation>
    <scope>NUCLEOTIDE SEQUENCE</scope>
    <source>
        <strain evidence="4">SMH4131-1</strain>
    </source>
</reference>
<feature type="region of interest" description="Disordered" evidence="2">
    <location>
        <begin position="799"/>
        <end position="1025"/>
    </location>
</feature>
<dbReference type="Gene3D" id="2.40.50.140">
    <property type="entry name" value="Nucleic acid-binding proteins"/>
    <property type="match status" value="1"/>
</dbReference>
<dbReference type="Proteomes" id="UP001286456">
    <property type="component" value="Unassembled WGS sequence"/>
</dbReference>
<feature type="compositionally biased region" description="Acidic residues" evidence="2">
    <location>
        <begin position="599"/>
        <end position="623"/>
    </location>
</feature>
<feature type="compositionally biased region" description="Basic and acidic residues" evidence="2">
    <location>
        <begin position="140"/>
        <end position="156"/>
    </location>
</feature>
<feature type="compositionally biased region" description="Polar residues" evidence="2">
    <location>
        <begin position="745"/>
        <end position="769"/>
    </location>
</feature>
<dbReference type="Pfam" id="PF02765">
    <property type="entry name" value="POT1"/>
    <property type="match status" value="1"/>
</dbReference>
<dbReference type="EMBL" id="JAUEPO010000003">
    <property type="protein sequence ID" value="KAK3327231.1"/>
    <property type="molecule type" value="Genomic_DNA"/>
</dbReference>
<feature type="compositionally biased region" description="Basic and acidic residues" evidence="2">
    <location>
        <begin position="893"/>
        <end position="910"/>
    </location>
</feature>
<feature type="compositionally biased region" description="Acidic residues" evidence="2">
    <location>
        <begin position="659"/>
        <end position="684"/>
    </location>
</feature>
<sequence length="1784" mass="194152">MAALLEARAATPIAQLSPDLPDQALRAVRGEVTITWPYNSVTHTLAFLVAEPDVRLRRAKGQVRIELHGPSARAVAECGLGGGDQVLFSLDGAEWATDASPGRIPGARLEWQLRFNEKLDLQVTLSDSRETKFISVDHPHIESPAEPLRERERTPAEPEVNTPEETPVVRRITDLAMNEYPSPAFIKRARMSYGSLFEDGLDIFEEDGGARGKGRKRTRFGRDSSAWRYTSQSPSPEPETPARDDMEEDPIQETPSQPSPNVQMLDEGCQTVELDIPAGATLSPPPLPVEVEATTSAAPSEAPREALQEPPPESTQETTKVPSAPASPKGDLEAAPEPYPRSIPETPREQRSPSPHAQPTEQPALRNDAVVSQELSQTGGEQAAYVHDNANTLFGTSKPINHGLSMFGTSPAVPLDRSFNLADQVRFGFSHTPQTTQPLAGRDGLPTTQNDDGKADAYPVSYLDEPAPNKYADMQSYVDIAEDEMELVQGHDIGTQPPIAESFDRVRWEMQTQSPHYNQIEGGHFGMDALIEGTRIAAEEPLLHSDAIPPQSIPAGFSSYGPIQTVDGGTVNAEDSARNAGYRETEELAENAETRRDSDEDVGIEDTQDAEHDDYDEQLEEGDYDQRNYNVPDDDDEGLSVEDDEIEQEAEDRYGDGETFSEDDYGEDWEGEDGEDYDSEDSYLSDDAPPNLSQRPVSTAAPSAPVVISLLSDSEDDDDGPPPRKPLNDVVPQRSTPEKPPADTPQPTTGENPNGVSRHQQNPISTEQRANVDHTFGSYLQENPELSAMDVISGAGVSASNHLSSALGTDELESEDEEHVTGDEYESELDEGHDQPSSPAISADNDRLVAQQNPEAPSEDSGSEEDRSVVADDGTTEDKGVPGRSSNPFPNADDGHLDVDVEKDTDDKKVFVRNPNPAPGQDKDEVGGENEDADADAEDGDGDGDFEVDEDADAAEAEIENEDDQASIVPDEYEDEVDVNAENRDDQVSLLSDASADEVLDQDSAFVDHQEPDHPDSGDDHSMDKEELAAEVAKLQYPDTSKQDAADDAMAVEDDLLAHQLDEEMEQASVQHDKHNAMDEDQASANLNEATEVDQPMSDVSMQEAVDEDIEMTDAPLPSPEESFQERPLLEEHGREETAEIAHSASDVPGTEETMIRSEIFESTVVEIQPRPDLEPVVQHMEQTQILVVESNRTTTMEPSQPISRLISEDQIDNINPPSPPFTQPLGISAQDNELTMVPSPAASRPASKNENRGHQLLTPMQSQVVGLMASQPSVVDDHILIEDPAPVDDYVVIDASSQVLPTDTGSSSPLRSEAQAGFSPSPALKGSDQTEERLIEDLAENKDTETMSAEPRHEKSQDVQSEVGNAILDAPSPRKMDIVVEIQGPKEDAERYASVPAEPQPSPDGDGDGSPLDDRLIVPTTPEPLEHKAHHDLENEEVTPRRRSASARTSPRVLRARTPAGTGKEAVQEEITVRPLSDQEQDQHEDHERNADSQTVQAEAHSQTEATPSSPDLSIHLARQSVAAKTRKKPPMPLRTSPRITRARSNSIQMSASPEGDDSSANLARASLASPSKLSITSEVEDSSVSLAKASLASPSRLSADIDGGSLKSELRKRLRDLPDCVSLKSLRPHVEKYINVVGVVASEPSQPARAKGGPREYMMSFNVTDPTASSPNLVVEVQLYRPHKESLPVVKPGDAILLQKFQAKSVSKKGFGLRTGNDSAWAVWDGDADDAPQIKGPPVEDYADYSEYMLALKAWYKALDNSARGKLDKANKKFEELNSSAK</sequence>
<evidence type="ECO:0000313" key="4">
    <source>
        <dbReference type="EMBL" id="KAK3327231.1"/>
    </source>
</evidence>
<feature type="compositionally biased region" description="Polar residues" evidence="2">
    <location>
        <begin position="1300"/>
        <end position="1311"/>
    </location>
</feature>
<feature type="compositionally biased region" description="Polar residues" evidence="2">
    <location>
        <begin position="352"/>
        <end position="361"/>
    </location>
</feature>
<protein>
    <recommendedName>
        <fullName evidence="3">Telomeric single stranded DNA binding POT1/Cdc13 domain-containing protein</fullName>
    </recommendedName>
</protein>
<feature type="region of interest" description="Disordered" evidence="2">
    <location>
        <begin position="277"/>
        <end position="364"/>
    </location>
</feature>
<feature type="compositionally biased region" description="Basic and acidic residues" evidence="2">
    <location>
        <begin position="1482"/>
        <end position="1492"/>
    </location>
</feature>
<feature type="compositionally biased region" description="Basic and acidic residues" evidence="2">
    <location>
        <begin position="1329"/>
        <end position="1358"/>
    </location>
</feature>
<accession>A0AAE0IMR2</accession>
<feature type="compositionally biased region" description="Polar residues" evidence="2">
    <location>
        <begin position="253"/>
        <end position="262"/>
    </location>
</feature>
<feature type="compositionally biased region" description="Acidic residues" evidence="2">
    <location>
        <begin position="632"/>
        <end position="650"/>
    </location>
</feature>
<feature type="compositionally biased region" description="Basic and acidic residues" evidence="2">
    <location>
        <begin position="864"/>
        <end position="881"/>
    </location>
</feature>
<evidence type="ECO:0000256" key="1">
    <source>
        <dbReference type="ARBA" id="ARBA00022581"/>
    </source>
</evidence>
<feature type="compositionally biased region" description="Acidic residues" evidence="2">
    <location>
        <begin position="810"/>
        <end position="831"/>
    </location>
</feature>
<proteinExistence type="predicted"/>
<dbReference type="GO" id="GO:0000723">
    <property type="term" value="P:telomere maintenance"/>
    <property type="evidence" value="ECO:0007669"/>
    <property type="project" value="InterPro"/>
</dbReference>
<dbReference type="PANTHER" id="PTHR13037:SF24">
    <property type="entry name" value="POLYCOMB PROTEIN PCL-RELATED"/>
    <property type="match status" value="1"/>
</dbReference>
<evidence type="ECO:0000259" key="3">
    <source>
        <dbReference type="SMART" id="SM00976"/>
    </source>
</evidence>
<feature type="region of interest" description="Disordered" evidence="2">
    <location>
        <begin position="431"/>
        <end position="452"/>
    </location>
</feature>
<dbReference type="GO" id="GO:0000781">
    <property type="term" value="C:chromosome, telomeric region"/>
    <property type="evidence" value="ECO:0007669"/>
    <property type="project" value="InterPro"/>
</dbReference>
<feature type="region of interest" description="Disordered" evidence="2">
    <location>
        <begin position="1233"/>
        <end position="1253"/>
    </location>
</feature>
<feature type="compositionally biased region" description="Basic and acidic residues" evidence="2">
    <location>
        <begin position="1006"/>
        <end position="1025"/>
    </location>
</feature>
<dbReference type="PANTHER" id="PTHR13037">
    <property type="entry name" value="FORMIN"/>
    <property type="match status" value="1"/>
</dbReference>
<feature type="region of interest" description="Disordered" evidence="2">
    <location>
        <begin position="205"/>
        <end position="263"/>
    </location>
</feature>
<evidence type="ECO:0000256" key="2">
    <source>
        <dbReference type="SAM" id="MobiDB-lite"/>
    </source>
</evidence>
<feature type="compositionally biased region" description="Low complexity" evidence="2">
    <location>
        <begin position="157"/>
        <end position="166"/>
    </location>
</feature>
<feature type="region of interest" description="Disordered" evidence="2">
    <location>
        <begin position="140"/>
        <end position="166"/>
    </location>
</feature>
<evidence type="ECO:0000313" key="5">
    <source>
        <dbReference type="Proteomes" id="UP001286456"/>
    </source>
</evidence>
<feature type="compositionally biased region" description="Polar residues" evidence="2">
    <location>
        <begin position="691"/>
        <end position="701"/>
    </location>
</feature>
<reference evidence="4" key="1">
    <citation type="journal article" date="2023" name="Mol. Phylogenet. Evol.">
        <title>Genome-scale phylogeny and comparative genomics of the fungal order Sordariales.</title>
        <authorList>
            <person name="Hensen N."/>
            <person name="Bonometti L."/>
            <person name="Westerberg I."/>
            <person name="Brannstrom I.O."/>
            <person name="Guillou S."/>
            <person name="Cros-Aarteil S."/>
            <person name="Calhoun S."/>
            <person name="Haridas S."/>
            <person name="Kuo A."/>
            <person name="Mondo S."/>
            <person name="Pangilinan J."/>
            <person name="Riley R."/>
            <person name="LaButti K."/>
            <person name="Andreopoulos B."/>
            <person name="Lipzen A."/>
            <person name="Chen C."/>
            <person name="Yan M."/>
            <person name="Daum C."/>
            <person name="Ng V."/>
            <person name="Clum A."/>
            <person name="Steindorff A."/>
            <person name="Ohm R.A."/>
            <person name="Martin F."/>
            <person name="Silar P."/>
            <person name="Natvig D.O."/>
            <person name="Lalanne C."/>
            <person name="Gautier V."/>
            <person name="Ament-Velasquez S.L."/>
            <person name="Kruys A."/>
            <person name="Hutchinson M.I."/>
            <person name="Powell A.J."/>
            <person name="Barry K."/>
            <person name="Miller A.N."/>
            <person name="Grigoriev I.V."/>
            <person name="Debuchy R."/>
            <person name="Gladieux P."/>
            <person name="Hiltunen Thoren M."/>
            <person name="Johannesson H."/>
        </authorList>
    </citation>
    <scope>NUCLEOTIDE SEQUENCE</scope>
    <source>
        <strain evidence="4">SMH4131-1</strain>
    </source>
</reference>
<dbReference type="InterPro" id="IPR012340">
    <property type="entry name" value="NA-bd_OB-fold"/>
</dbReference>